<dbReference type="EMBL" id="BAAFJT010000001">
    <property type="protein sequence ID" value="GAB0180555.1"/>
    <property type="molecule type" value="Genomic_DNA"/>
</dbReference>
<dbReference type="AlphaFoldDB" id="A0ABC9W657"/>
<accession>A0ABC9W657</accession>
<keyword evidence="3" id="KW-1185">Reference proteome</keyword>
<sequence length="129" mass="14447">MEEEEGEEEGEGEGEGEEGEGEGEEEGEEEEEEVEEEEEEAEEEAEAEEAEEAEAEEAEAEEEEEEGNIKTLGHLYWVTPKIHLSKSPAPTTASSRGVEQNTKAELVLVPRFEQSEALGLPKLEVFFWF</sequence>
<gene>
    <name evidence="2" type="ORF">GRJ2_000520800</name>
</gene>
<name>A0ABC9W657_GRUJA</name>
<protein>
    <submittedName>
        <fullName evidence="2">Uncharacterized protein</fullName>
    </submittedName>
</protein>
<reference evidence="2 3" key="1">
    <citation type="submission" date="2024-06" db="EMBL/GenBank/DDBJ databases">
        <title>The draft genome of Grus japonensis, version 3.</title>
        <authorList>
            <person name="Nabeshima K."/>
            <person name="Suzuki S."/>
            <person name="Onuma M."/>
        </authorList>
    </citation>
    <scope>NUCLEOTIDE SEQUENCE [LARGE SCALE GENOMIC DNA]</scope>
    <source>
        <strain evidence="2 3">451A</strain>
    </source>
</reference>
<evidence type="ECO:0000313" key="3">
    <source>
        <dbReference type="Proteomes" id="UP001623348"/>
    </source>
</evidence>
<organism evidence="2 3">
    <name type="scientific">Grus japonensis</name>
    <name type="common">Japanese crane</name>
    <name type="synonym">Red-crowned crane</name>
    <dbReference type="NCBI Taxonomy" id="30415"/>
    <lineage>
        <taxon>Eukaryota</taxon>
        <taxon>Metazoa</taxon>
        <taxon>Chordata</taxon>
        <taxon>Craniata</taxon>
        <taxon>Vertebrata</taxon>
        <taxon>Euteleostomi</taxon>
        <taxon>Archelosauria</taxon>
        <taxon>Archosauria</taxon>
        <taxon>Dinosauria</taxon>
        <taxon>Saurischia</taxon>
        <taxon>Theropoda</taxon>
        <taxon>Coelurosauria</taxon>
        <taxon>Aves</taxon>
        <taxon>Neognathae</taxon>
        <taxon>Neoaves</taxon>
        <taxon>Gruiformes</taxon>
        <taxon>Gruidae</taxon>
        <taxon>Grus</taxon>
    </lineage>
</organism>
<dbReference type="Proteomes" id="UP001623348">
    <property type="component" value="Unassembled WGS sequence"/>
</dbReference>
<comment type="caution">
    <text evidence="2">The sequence shown here is derived from an EMBL/GenBank/DDBJ whole genome shotgun (WGS) entry which is preliminary data.</text>
</comment>
<evidence type="ECO:0000313" key="2">
    <source>
        <dbReference type="EMBL" id="GAB0180555.1"/>
    </source>
</evidence>
<proteinExistence type="predicted"/>
<feature type="region of interest" description="Disordered" evidence="1">
    <location>
        <begin position="1"/>
        <end position="72"/>
    </location>
</feature>
<evidence type="ECO:0000256" key="1">
    <source>
        <dbReference type="SAM" id="MobiDB-lite"/>
    </source>
</evidence>
<feature type="compositionally biased region" description="Acidic residues" evidence="1">
    <location>
        <begin position="1"/>
        <end position="66"/>
    </location>
</feature>